<dbReference type="AlphaFoldDB" id="A0A1S6HRR8"/>
<evidence type="ECO:0000256" key="1">
    <source>
        <dbReference type="SAM" id="SignalP"/>
    </source>
</evidence>
<dbReference type="RefSeq" id="WP_077753279.1">
    <property type="nucleotide sequence ID" value="NZ_CP014782.1"/>
</dbReference>
<keyword evidence="3" id="KW-1185">Reference proteome</keyword>
<sequence length="178" mass="19284">MRISWITAAAILVSTQATAGLEQDLLSCSAKADKLDRLICYDQISASVKSASKVTNSISPSTAPATTVVATTSVAATSQSVTAIPTTLPANIEDDFGNLKKKEGEAVKKIFLEVDTIKKDVYGALRITFKNSQVWKQTESKRFKLESGQTVYIEKGAFGAFYLGVKDRNSTIKVKRLK</sequence>
<organism evidence="2 3">
    <name type="scientific">Shewanella psychrophila</name>
    <dbReference type="NCBI Taxonomy" id="225848"/>
    <lineage>
        <taxon>Bacteria</taxon>
        <taxon>Pseudomonadati</taxon>
        <taxon>Pseudomonadota</taxon>
        <taxon>Gammaproteobacteria</taxon>
        <taxon>Alteromonadales</taxon>
        <taxon>Shewanellaceae</taxon>
        <taxon>Shewanella</taxon>
    </lineage>
</organism>
<dbReference type="InterPro" id="IPR016987">
    <property type="entry name" value="UCP023238"/>
</dbReference>
<dbReference type="STRING" id="225848.Sps_03055"/>
<dbReference type="EMBL" id="CP014782">
    <property type="protein sequence ID" value="AQS38202.1"/>
    <property type="molecule type" value="Genomic_DNA"/>
</dbReference>
<reference evidence="2 3" key="1">
    <citation type="submission" date="2016-03" db="EMBL/GenBank/DDBJ databases">
        <title>Complete genome sequence of Shewanella psychrophila WP2, a deep sea bacterium isolated from west Pacific sediment.</title>
        <authorList>
            <person name="Xu G."/>
            <person name="Jian H."/>
        </authorList>
    </citation>
    <scope>NUCLEOTIDE SEQUENCE [LARGE SCALE GENOMIC DNA]</scope>
    <source>
        <strain evidence="2 3">WP2</strain>
    </source>
</reference>
<keyword evidence="1" id="KW-0732">Signal</keyword>
<dbReference type="KEGG" id="spsw:Sps_03055"/>
<protein>
    <submittedName>
        <fullName evidence="2">Uncharacterized protein</fullName>
    </submittedName>
</protein>
<feature type="signal peptide" evidence="1">
    <location>
        <begin position="1"/>
        <end position="19"/>
    </location>
</feature>
<feature type="chain" id="PRO_5013068723" evidence="1">
    <location>
        <begin position="20"/>
        <end position="178"/>
    </location>
</feature>
<gene>
    <name evidence="2" type="ORF">Sps_03055</name>
</gene>
<dbReference type="OrthoDB" id="4750212at2"/>
<evidence type="ECO:0000313" key="2">
    <source>
        <dbReference type="EMBL" id="AQS38202.1"/>
    </source>
</evidence>
<accession>A0A1S6HRR8</accession>
<name>A0A1S6HRR8_9GAMM</name>
<dbReference type="PIRSF" id="PIRSF032038">
    <property type="entry name" value="UCP023238"/>
    <property type="match status" value="1"/>
</dbReference>
<evidence type="ECO:0000313" key="3">
    <source>
        <dbReference type="Proteomes" id="UP000189545"/>
    </source>
</evidence>
<dbReference type="Proteomes" id="UP000189545">
    <property type="component" value="Chromosome"/>
</dbReference>
<proteinExistence type="predicted"/>